<reference evidence="2 3" key="1">
    <citation type="submission" date="2024-04" db="EMBL/GenBank/DDBJ databases">
        <authorList>
            <consortium name="Genoscope - CEA"/>
            <person name="William W."/>
        </authorList>
    </citation>
    <scope>NUCLEOTIDE SEQUENCE [LARGE SCALE GENOMIC DNA]</scope>
</reference>
<feature type="domain" description="Fibronectin type-III" evidence="1">
    <location>
        <begin position="1"/>
        <end position="77"/>
    </location>
</feature>
<dbReference type="Proteomes" id="UP001497497">
    <property type="component" value="Unassembled WGS sequence"/>
</dbReference>
<dbReference type="CDD" id="cd00063">
    <property type="entry name" value="FN3"/>
    <property type="match status" value="1"/>
</dbReference>
<dbReference type="AlphaFoldDB" id="A0AAV2HMH0"/>
<dbReference type="Gene3D" id="2.60.40.10">
    <property type="entry name" value="Immunoglobulins"/>
    <property type="match status" value="1"/>
</dbReference>
<sequence length="108" mass="12029">MLVWIPGFDGGYNQRFHIQKSGGGEEPKRLEVAPSSSRSFNVTKLRPSNTYTFQVVAANELGFGPVSLPVVVTTNNLLIPTLPKIPVFDAKYKKLLVISPYDNDYCLR</sequence>
<proteinExistence type="predicted"/>
<protein>
    <recommendedName>
        <fullName evidence="1">Fibronectin type-III domain-containing protein</fullName>
    </recommendedName>
</protein>
<evidence type="ECO:0000259" key="1">
    <source>
        <dbReference type="PROSITE" id="PS50853"/>
    </source>
</evidence>
<evidence type="ECO:0000313" key="2">
    <source>
        <dbReference type="EMBL" id="CAL1534044.1"/>
    </source>
</evidence>
<evidence type="ECO:0000313" key="3">
    <source>
        <dbReference type="Proteomes" id="UP001497497"/>
    </source>
</evidence>
<dbReference type="SUPFAM" id="SSF49265">
    <property type="entry name" value="Fibronectin type III"/>
    <property type="match status" value="1"/>
</dbReference>
<keyword evidence="3" id="KW-1185">Reference proteome</keyword>
<name>A0AAV2HMH0_LYMST</name>
<accession>A0AAV2HMH0</accession>
<organism evidence="2 3">
    <name type="scientific">Lymnaea stagnalis</name>
    <name type="common">Great pond snail</name>
    <name type="synonym">Helix stagnalis</name>
    <dbReference type="NCBI Taxonomy" id="6523"/>
    <lineage>
        <taxon>Eukaryota</taxon>
        <taxon>Metazoa</taxon>
        <taxon>Spiralia</taxon>
        <taxon>Lophotrochozoa</taxon>
        <taxon>Mollusca</taxon>
        <taxon>Gastropoda</taxon>
        <taxon>Heterobranchia</taxon>
        <taxon>Euthyneura</taxon>
        <taxon>Panpulmonata</taxon>
        <taxon>Hygrophila</taxon>
        <taxon>Lymnaeoidea</taxon>
        <taxon>Lymnaeidae</taxon>
        <taxon>Lymnaea</taxon>
    </lineage>
</organism>
<gene>
    <name evidence="2" type="ORF">GSLYS_00008004001</name>
</gene>
<dbReference type="Pfam" id="PF00041">
    <property type="entry name" value="fn3"/>
    <property type="match status" value="1"/>
</dbReference>
<feature type="non-terminal residue" evidence="2">
    <location>
        <position position="108"/>
    </location>
</feature>
<dbReference type="InterPro" id="IPR003961">
    <property type="entry name" value="FN3_dom"/>
</dbReference>
<dbReference type="EMBL" id="CAXITT010000159">
    <property type="protein sequence ID" value="CAL1534044.1"/>
    <property type="molecule type" value="Genomic_DNA"/>
</dbReference>
<dbReference type="InterPro" id="IPR036116">
    <property type="entry name" value="FN3_sf"/>
</dbReference>
<dbReference type="InterPro" id="IPR013783">
    <property type="entry name" value="Ig-like_fold"/>
</dbReference>
<dbReference type="PROSITE" id="PS50853">
    <property type="entry name" value="FN3"/>
    <property type="match status" value="1"/>
</dbReference>
<comment type="caution">
    <text evidence="2">The sequence shown here is derived from an EMBL/GenBank/DDBJ whole genome shotgun (WGS) entry which is preliminary data.</text>
</comment>